<feature type="compositionally biased region" description="Basic and acidic residues" evidence="1">
    <location>
        <begin position="1275"/>
        <end position="1285"/>
    </location>
</feature>
<gene>
    <name evidence="3" type="ORF">DCHRY22_LOCUS8599</name>
</gene>
<dbReference type="EMBL" id="CAKASE010000061">
    <property type="protein sequence ID" value="CAG9568764.1"/>
    <property type="molecule type" value="Genomic_DNA"/>
</dbReference>
<feature type="chain" id="PRO_5035179669" evidence="2">
    <location>
        <begin position="18"/>
        <end position="1765"/>
    </location>
</feature>
<evidence type="ECO:0000313" key="4">
    <source>
        <dbReference type="Proteomes" id="UP000789524"/>
    </source>
</evidence>
<name>A0A8J2W459_9NEOP</name>
<feature type="compositionally biased region" description="Polar residues" evidence="1">
    <location>
        <begin position="715"/>
        <end position="748"/>
    </location>
</feature>
<sequence length="1765" mass="200183">MARVVLALLFIITVVSTKKDQTRWSRQISTYTSDISDWVPLPGPELSQIKRQAVAEPRVMSEPFAGFTRPTGFSADDFQSRAFYTAPANRHLYVQSIPSASQNYLSEQGFNQGLRLGLTQPNYPLSQGFIAPQFSFDGVPQFKARPQIVSNPIKFDNSPKVKVSPPNPVKPFAIQSPKLKPESPKFVDGYRVENNSANYLWKKPQSLQKIKFETDKSKEVLGSTKNNLEREEVQLLYVPLESLNRGQFNFRSPLTSPQILNTELYNQHTRPNSGSQNIGSELQNSIMKQLENFNSQEYINNYNSPIQEIDPVARFSTTTTQAPSTSPSTAKPKKLKPHQPPLAIFLTQGGKQDDQIKVGDVLYSLKNADTVAVLDSVNPLNAPSVFIGPASLTPPENFVKFELPYLSNIENSDKKLRQLPFFVAPLSYNTPLGFAKIPFPAPHVGSVVINSQMKETSSKAPPEIYTNSFSRPSIYRQEQKPVTQKPVISYYSTSTPSVNSPNYEQNYYSIEPQAVNSLPTPKEPEPKFITQQPAPIKTGSYFLNNVGNQQPYNQYNQQQYVNFPQESNFKTPEPPRTVRVYKTESVTSPRTTSTTTQTPTYSSQLLETHNPYSINQAFSLSTPLDYHNFFDEYKETYATTSPEQSPPASQIPENVEPSSGSPKTPEQQTLNEESHQSSPSPVQGHQQMSFYAPEIHNLPENHNLRYPVYNTNYYSTKTETPPETSYTSAAEQSNGNTQENNNYQTNKEYSNHFETESPIPGNYSYSSSSNGEASPEEIQTQKVSPSYNQYDINNDSHEAISLDSSSTTSSTTTTRRTTLRSRNRPRYSSPKPDYNDYSTRSTSTRRPLRERKPLPSRPRYEPNRITTERQTRKPIESIESTTKSSRSRTRGRIQFKPSDSDEIFTKRNKQGSTEQDLAYQRDVLHQNYPVTLMERTSTTDIEAITEPSYKTNIPNNQDNHKLEDTADAYSSDKISITDNINEELNNPVPQYTTAEDSQTGASYSPKLPISEEQFSYQHKTSEFPQEASSPFEEVSPSKYAEHNQQQDNYESTNPITSVTEQNVQNLSQEPENQTEKSEDLITQTEIEDNTKLHSPELNQEQEQEENIIETTPSYNRVRIRPGVVRKYHQGVSESSKNNVERRKPQQAITYRPAFDRRRTTMRIEEIEADLKTKQIHSRPGFQDYRQPVYKPEPSTEVSSTSTTEATKRGNYKRRRPSYVTTSTESTISRRPYEAKNRFRGRRPTEKPSEKPDTQSDLSTTTVKNNIYNRYSSRPRFSERYNKNTEEPTAEDQDSNYSITIPRYIEPNTNGDSNRWSPKISQDSFKPFNPNNIADETKIATEKPKDEELDIITAKNEYEDILISVTPATNNRVNKKSPDIPPTLEAFVEQSKISKSDSSETASTFETMLEEVMKSLEEQDENEYTNKVMKHKGGEIGEIPPEIIISSGENYSVKTTTSTPEETPSTLQDTSASNNENLDGRKNRRRGFWKKVKVRPVSESIDVAESQYYSKVVNHLGQTVSKESLGKNGKGNLKLVATTYKPNYEFLKDFFDSEEDHENIPDIEITKIIENNAEKIKNVTTKTDVIERTTERMNPGEIDLGTGSPDPTFADSSVYTETTEPTTKSIDRSDGFNLMNYLFGITSSDEEINKNSKTSNEGVKTTIQMQSETETEVAKIKTTTENVYLPDEFTADSTRNSDAEFVTEKLPYEIDLRVTERDPEQPESSSQSSFMNPANVLSTSMSTEVSHETEICFRGKCIKTNKNVLL</sequence>
<feature type="compositionally biased region" description="Polar residues" evidence="1">
    <location>
        <begin position="1218"/>
        <end position="1228"/>
    </location>
</feature>
<feature type="region of interest" description="Disordered" evidence="1">
    <location>
        <begin position="715"/>
        <end position="914"/>
    </location>
</feature>
<feature type="compositionally biased region" description="Low complexity" evidence="1">
    <location>
        <begin position="1191"/>
        <end position="1204"/>
    </location>
</feature>
<feature type="compositionally biased region" description="Polar residues" evidence="1">
    <location>
        <begin position="1012"/>
        <end position="1028"/>
    </location>
</feature>
<feature type="region of interest" description="Disordered" evidence="1">
    <location>
        <begin position="566"/>
        <end position="602"/>
    </location>
</feature>
<evidence type="ECO:0000256" key="1">
    <source>
        <dbReference type="SAM" id="MobiDB-lite"/>
    </source>
</evidence>
<feature type="region of interest" description="Disordered" evidence="1">
    <location>
        <begin position="1170"/>
        <end position="1297"/>
    </location>
</feature>
<proteinExistence type="predicted"/>
<feature type="region of interest" description="Disordered" evidence="1">
    <location>
        <begin position="980"/>
        <end position="1051"/>
    </location>
</feature>
<feature type="region of interest" description="Disordered" evidence="1">
    <location>
        <begin position="1129"/>
        <end position="1148"/>
    </location>
</feature>
<feature type="signal peptide" evidence="2">
    <location>
        <begin position="1"/>
        <end position="17"/>
    </location>
</feature>
<dbReference type="OrthoDB" id="6382824at2759"/>
<feature type="region of interest" description="Disordered" evidence="1">
    <location>
        <begin position="1443"/>
        <end position="1481"/>
    </location>
</feature>
<organism evidence="3 4">
    <name type="scientific">Danaus chrysippus</name>
    <name type="common">African queen</name>
    <dbReference type="NCBI Taxonomy" id="151541"/>
    <lineage>
        <taxon>Eukaryota</taxon>
        <taxon>Metazoa</taxon>
        <taxon>Ecdysozoa</taxon>
        <taxon>Arthropoda</taxon>
        <taxon>Hexapoda</taxon>
        <taxon>Insecta</taxon>
        <taxon>Pterygota</taxon>
        <taxon>Neoptera</taxon>
        <taxon>Endopterygota</taxon>
        <taxon>Lepidoptera</taxon>
        <taxon>Glossata</taxon>
        <taxon>Ditrysia</taxon>
        <taxon>Papilionoidea</taxon>
        <taxon>Nymphalidae</taxon>
        <taxon>Danainae</taxon>
        <taxon>Danaini</taxon>
        <taxon>Danaina</taxon>
        <taxon>Danaus</taxon>
        <taxon>Anosia</taxon>
    </lineage>
</organism>
<comment type="caution">
    <text evidence="3">The sequence shown here is derived from an EMBL/GenBank/DDBJ whole genome shotgun (WGS) entry which is preliminary data.</text>
</comment>
<feature type="compositionally biased region" description="Low complexity" evidence="1">
    <location>
        <begin position="804"/>
        <end position="816"/>
    </location>
</feature>
<feature type="compositionally biased region" description="Low complexity" evidence="1">
    <location>
        <begin position="583"/>
        <end position="602"/>
    </location>
</feature>
<feature type="compositionally biased region" description="Polar residues" evidence="1">
    <location>
        <begin position="778"/>
        <end position="793"/>
    </location>
</feature>
<reference evidence="3" key="1">
    <citation type="submission" date="2021-09" db="EMBL/GenBank/DDBJ databases">
        <authorList>
            <person name="Martin H S."/>
        </authorList>
    </citation>
    <scope>NUCLEOTIDE SEQUENCE</scope>
</reference>
<feature type="compositionally biased region" description="Basic and acidic residues" evidence="1">
    <location>
        <begin position="1230"/>
        <end position="1253"/>
    </location>
</feature>
<feature type="region of interest" description="Disordered" evidence="1">
    <location>
        <begin position="1088"/>
        <end position="1114"/>
    </location>
</feature>
<feature type="compositionally biased region" description="Polar residues" evidence="1">
    <location>
        <begin position="1254"/>
        <end position="1271"/>
    </location>
</feature>
<feature type="compositionally biased region" description="Low complexity" evidence="1">
    <location>
        <begin position="317"/>
        <end position="330"/>
    </location>
</feature>
<keyword evidence="2" id="KW-0732">Signal</keyword>
<evidence type="ECO:0000313" key="3">
    <source>
        <dbReference type="EMBL" id="CAG9568764.1"/>
    </source>
</evidence>
<feature type="compositionally biased region" description="Polar residues" evidence="1">
    <location>
        <begin position="980"/>
        <end position="1002"/>
    </location>
</feature>
<evidence type="ECO:0000256" key="2">
    <source>
        <dbReference type="SAM" id="SignalP"/>
    </source>
</evidence>
<keyword evidence="4" id="KW-1185">Reference proteome</keyword>
<feature type="compositionally biased region" description="Low complexity" evidence="1">
    <location>
        <begin position="757"/>
        <end position="777"/>
    </location>
</feature>
<protein>
    <submittedName>
        <fullName evidence="3">(African queen) hypothetical protein</fullName>
    </submittedName>
</protein>
<feature type="compositionally biased region" description="Low complexity" evidence="1">
    <location>
        <begin position="1443"/>
        <end position="1465"/>
    </location>
</feature>
<feature type="compositionally biased region" description="Basic and acidic residues" evidence="1">
    <location>
        <begin position="850"/>
        <end position="876"/>
    </location>
</feature>
<dbReference type="Proteomes" id="UP000789524">
    <property type="component" value="Unassembled WGS sequence"/>
</dbReference>
<accession>A0A8J2W459</accession>
<feature type="compositionally biased region" description="Polar residues" evidence="1">
    <location>
        <begin position="1466"/>
        <end position="1476"/>
    </location>
</feature>
<feature type="region of interest" description="Disordered" evidence="1">
    <location>
        <begin position="317"/>
        <end position="337"/>
    </location>
</feature>
<feature type="region of interest" description="Disordered" evidence="1">
    <location>
        <begin position="1714"/>
        <end position="1733"/>
    </location>
</feature>
<feature type="compositionally biased region" description="Polar residues" evidence="1">
    <location>
        <begin position="1042"/>
        <end position="1051"/>
    </location>
</feature>
<feature type="region of interest" description="Disordered" evidence="1">
    <location>
        <begin position="638"/>
        <end position="685"/>
    </location>
</feature>